<keyword evidence="2" id="KW-1185">Reference proteome</keyword>
<reference evidence="1" key="1">
    <citation type="submission" date="2022-02" db="EMBL/GenBank/DDBJ databases">
        <title>Plant Genome Project.</title>
        <authorList>
            <person name="Zhang R.-G."/>
        </authorList>
    </citation>
    <scope>NUCLEOTIDE SEQUENCE</scope>
    <source>
        <strain evidence="1">AT1</strain>
    </source>
</reference>
<sequence>MEPLLTARYTHRRPSAFGIPSSFIVKLCHCEPQPNWKTEYNMGSWRELLFLYLFLLNIHTLTVSQPDFLSYDSISESGNYSSNSTYQTNLKTLLSSLSPSTDTYGFYSSSVGENPDIVNAIVLCRGDVDLDTCRSCINNATMKLPQLLPNYKAAIGWQRRVGAGRKFATNNTAGPGFQTIYGLMQCTPDLSEMDCDNCLQRAGQEISHYFGGKTRGTILAPSCTLRYETYQFFTKNPADAPDAPADAPPATSGKDDNTARTVIITVVSTLGFVIVFIVCFCIFLRKRKQKKNPKQKVEVFEAEDHISIVEFSQYDFETISIATDNFSDGNKLGQGGFGAVYKGRLLNGREIAVKRLANESRQGEIEFKNEVRLVAKLQHRNLVRLLGFCSERTERLLIYEFVPKLSLDKFIFDRNRRGLLGWDRRCKIIGDISRGLHYLHEESRVRIIHRDLKASNILLDDDMNPKISDFGMARLFVVDETHWSTSRIAGTRGYMAPEYLVHGRFLVKSDVFSFGVLVLEILSGRENNSIHNGDNEQGLLSYAWKSWRDGTAQNLIDPTLRANSGSMQEMITCIHIELLCVQENVAERPTMASVVNMLSSSSLSFRKPSKPGFFLHSDSNNPELPLLQEHSPELALSGHSINEVSIT</sequence>
<comment type="caution">
    <text evidence="1">The sequence shown here is derived from an EMBL/GenBank/DDBJ whole genome shotgun (WGS) entry which is preliminary data.</text>
</comment>
<accession>A0ACC0N5S6</accession>
<dbReference type="EMBL" id="CM046394">
    <property type="protein sequence ID" value="KAI8548184.1"/>
    <property type="molecule type" value="Genomic_DNA"/>
</dbReference>
<gene>
    <name evidence="1" type="ORF">RHMOL_Rhmol07G0253100</name>
</gene>
<name>A0ACC0N5S6_RHOML</name>
<protein>
    <submittedName>
        <fullName evidence="1">Uncharacterized protein</fullName>
    </submittedName>
</protein>
<organism evidence="1 2">
    <name type="scientific">Rhododendron molle</name>
    <name type="common">Chinese azalea</name>
    <name type="synonym">Azalea mollis</name>
    <dbReference type="NCBI Taxonomy" id="49168"/>
    <lineage>
        <taxon>Eukaryota</taxon>
        <taxon>Viridiplantae</taxon>
        <taxon>Streptophyta</taxon>
        <taxon>Embryophyta</taxon>
        <taxon>Tracheophyta</taxon>
        <taxon>Spermatophyta</taxon>
        <taxon>Magnoliopsida</taxon>
        <taxon>eudicotyledons</taxon>
        <taxon>Gunneridae</taxon>
        <taxon>Pentapetalae</taxon>
        <taxon>asterids</taxon>
        <taxon>Ericales</taxon>
        <taxon>Ericaceae</taxon>
        <taxon>Ericoideae</taxon>
        <taxon>Rhodoreae</taxon>
        <taxon>Rhododendron</taxon>
    </lineage>
</organism>
<evidence type="ECO:0000313" key="1">
    <source>
        <dbReference type="EMBL" id="KAI8548184.1"/>
    </source>
</evidence>
<dbReference type="Proteomes" id="UP001062846">
    <property type="component" value="Chromosome 7"/>
</dbReference>
<evidence type="ECO:0000313" key="2">
    <source>
        <dbReference type="Proteomes" id="UP001062846"/>
    </source>
</evidence>
<proteinExistence type="predicted"/>